<name>A0ABC8YNV9_9POAL</name>
<dbReference type="EMBL" id="OZ075127">
    <property type="protein sequence ID" value="CAL4946513.1"/>
    <property type="molecule type" value="Genomic_DNA"/>
</dbReference>
<dbReference type="InterPro" id="IPR017930">
    <property type="entry name" value="Myb_dom"/>
</dbReference>
<dbReference type="PROSITE" id="PS50090">
    <property type="entry name" value="MYB_LIKE"/>
    <property type="match status" value="2"/>
</dbReference>
<feature type="domain" description="Myb-like" evidence="3">
    <location>
        <begin position="110"/>
        <end position="161"/>
    </location>
</feature>
<proteinExistence type="predicted"/>
<feature type="domain" description="HTH myb-type" evidence="4">
    <location>
        <begin position="171"/>
        <end position="217"/>
    </location>
</feature>
<evidence type="ECO:0000256" key="1">
    <source>
        <dbReference type="ARBA" id="ARBA00022737"/>
    </source>
</evidence>
<dbReference type="InterPro" id="IPR001005">
    <property type="entry name" value="SANT/Myb"/>
</dbReference>
<dbReference type="PANTHER" id="PTHR45614">
    <property type="entry name" value="MYB PROTEIN-RELATED"/>
    <property type="match status" value="1"/>
</dbReference>
<gene>
    <name evidence="5" type="ORF">URODEC1_LOCUS36145</name>
</gene>
<evidence type="ECO:0000259" key="4">
    <source>
        <dbReference type="PROSITE" id="PS51294"/>
    </source>
</evidence>
<keyword evidence="6" id="KW-1185">Reference proteome</keyword>
<dbReference type="InterPro" id="IPR050560">
    <property type="entry name" value="MYB_TF"/>
</dbReference>
<dbReference type="CDD" id="cd00167">
    <property type="entry name" value="SANT"/>
    <property type="match status" value="2"/>
</dbReference>
<dbReference type="Pfam" id="PF00249">
    <property type="entry name" value="Myb_DNA-binding"/>
    <property type="match status" value="2"/>
</dbReference>
<evidence type="ECO:0000256" key="2">
    <source>
        <dbReference type="ARBA" id="ARBA00023125"/>
    </source>
</evidence>
<dbReference type="Proteomes" id="UP001497457">
    <property type="component" value="Chromosome 17b"/>
</dbReference>
<dbReference type="Gene3D" id="1.10.10.60">
    <property type="entry name" value="Homeodomain-like"/>
    <property type="match status" value="2"/>
</dbReference>
<dbReference type="FunFam" id="1.10.10.60:FF:000010">
    <property type="entry name" value="Transcriptional activator Myb isoform A"/>
    <property type="match status" value="1"/>
</dbReference>
<sequence>MAFGDSSIFDRALASMLEGDQATLSYLASSSHGGPRFEHDLVAPSYIQVGGSQIMGAPLDISSLVANIGMTPVGFEMPEGAITTSGYNTLRGVPLDVVEPPPLQTVNGDKPTFLKGMWTEEEDRVLKDMVMQLGERRWSVIAQSLPGRIGKQCRERWINHLRPGIKQNDIWTVEDDKLLIGAHKHFGNSWSAIARFLPGWSENAIKNHWNATKRSLKAKRRLKKKKSEQVPPGQLSILEEYIRSVTPASEFATPPPPSPPSQSLTYSGVIIPEVVQAPAPEMEMNFNAAIPAGPQPSPHLPGMINHGMSQQLPDLNIRFDPQEMCRMSYQMCAPAPAARLHVTEDPQQAKFNWFSPAGYLAGLSPELATGAGGPSSYAGGSSSNAGASNYYTEAGSGYYSEAGAGYYSEEGPANASGSGGEPVGETDDIAELASREFMMPSSDDEVTLDFIRFE</sequence>
<accession>A0ABC8YNV9</accession>
<dbReference type="GO" id="GO:0003677">
    <property type="term" value="F:DNA binding"/>
    <property type="evidence" value="ECO:0007669"/>
    <property type="project" value="UniProtKB-KW"/>
</dbReference>
<reference evidence="5" key="1">
    <citation type="submission" date="2024-10" db="EMBL/GenBank/DDBJ databases">
        <authorList>
            <person name="Ryan C."/>
        </authorList>
    </citation>
    <scope>NUCLEOTIDE SEQUENCE [LARGE SCALE GENOMIC DNA]</scope>
</reference>
<dbReference type="SMART" id="SM00717">
    <property type="entry name" value="SANT"/>
    <property type="match status" value="2"/>
</dbReference>
<dbReference type="PANTHER" id="PTHR45614:SF74">
    <property type="entry name" value="MYB DOMAIN PROTEIN 118"/>
    <property type="match status" value="1"/>
</dbReference>
<dbReference type="AlphaFoldDB" id="A0ABC8YNV9"/>
<feature type="domain" description="HTH myb-type" evidence="4">
    <location>
        <begin position="110"/>
        <end position="165"/>
    </location>
</feature>
<dbReference type="InterPro" id="IPR009057">
    <property type="entry name" value="Homeodomain-like_sf"/>
</dbReference>
<evidence type="ECO:0000313" key="6">
    <source>
        <dbReference type="Proteomes" id="UP001497457"/>
    </source>
</evidence>
<keyword evidence="2" id="KW-0238">DNA-binding</keyword>
<keyword evidence="1" id="KW-0677">Repeat</keyword>
<evidence type="ECO:0000313" key="5">
    <source>
        <dbReference type="EMBL" id="CAL4946513.1"/>
    </source>
</evidence>
<organism evidence="5 6">
    <name type="scientific">Urochloa decumbens</name>
    <dbReference type="NCBI Taxonomy" id="240449"/>
    <lineage>
        <taxon>Eukaryota</taxon>
        <taxon>Viridiplantae</taxon>
        <taxon>Streptophyta</taxon>
        <taxon>Embryophyta</taxon>
        <taxon>Tracheophyta</taxon>
        <taxon>Spermatophyta</taxon>
        <taxon>Magnoliopsida</taxon>
        <taxon>Liliopsida</taxon>
        <taxon>Poales</taxon>
        <taxon>Poaceae</taxon>
        <taxon>PACMAD clade</taxon>
        <taxon>Panicoideae</taxon>
        <taxon>Panicodae</taxon>
        <taxon>Paniceae</taxon>
        <taxon>Melinidinae</taxon>
        <taxon>Urochloa</taxon>
    </lineage>
</organism>
<evidence type="ECO:0000259" key="3">
    <source>
        <dbReference type="PROSITE" id="PS50090"/>
    </source>
</evidence>
<protein>
    <submittedName>
        <fullName evidence="5">Uncharacterized protein</fullName>
    </submittedName>
</protein>
<dbReference type="PROSITE" id="PS51294">
    <property type="entry name" value="HTH_MYB"/>
    <property type="match status" value="2"/>
</dbReference>
<dbReference type="SUPFAM" id="SSF46689">
    <property type="entry name" value="Homeodomain-like"/>
    <property type="match status" value="1"/>
</dbReference>
<feature type="domain" description="Myb-like" evidence="3">
    <location>
        <begin position="171"/>
        <end position="213"/>
    </location>
</feature>